<evidence type="ECO:0008006" key="10">
    <source>
        <dbReference type="Google" id="ProtNLM"/>
    </source>
</evidence>
<dbReference type="Gene3D" id="3.40.50.300">
    <property type="entry name" value="P-loop containing nucleotide triphosphate hydrolases"/>
    <property type="match status" value="1"/>
</dbReference>
<evidence type="ECO:0000259" key="7">
    <source>
        <dbReference type="PROSITE" id="PS51716"/>
    </source>
</evidence>
<dbReference type="InterPro" id="IPR027417">
    <property type="entry name" value="P-loop_NTPase"/>
</dbReference>
<dbReference type="Pfam" id="PF00226">
    <property type="entry name" value="DnaJ"/>
    <property type="match status" value="1"/>
</dbReference>
<dbReference type="InterPro" id="IPR001623">
    <property type="entry name" value="DnaJ_domain"/>
</dbReference>
<organism evidence="8 9">
    <name type="scientific">Prorocentrum cordatum</name>
    <dbReference type="NCBI Taxonomy" id="2364126"/>
    <lineage>
        <taxon>Eukaryota</taxon>
        <taxon>Sar</taxon>
        <taxon>Alveolata</taxon>
        <taxon>Dinophyceae</taxon>
        <taxon>Prorocentrales</taxon>
        <taxon>Prorocentraceae</taxon>
        <taxon>Prorocentrum</taxon>
    </lineage>
</organism>
<keyword evidence="4" id="KW-0342">GTP-binding</keyword>
<evidence type="ECO:0000256" key="2">
    <source>
        <dbReference type="ARBA" id="ARBA00022741"/>
    </source>
</evidence>
<dbReference type="EMBL" id="CAUYUJ010017292">
    <property type="protein sequence ID" value="CAK0873537.1"/>
    <property type="molecule type" value="Genomic_DNA"/>
</dbReference>
<dbReference type="Proteomes" id="UP001189429">
    <property type="component" value="Unassembled WGS sequence"/>
</dbReference>
<gene>
    <name evidence="8" type="ORF">PCOR1329_LOCUS58734</name>
</gene>
<feature type="domain" description="IRG-type G" evidence="7">
    <location>
        <begin position="129"/>
        <end position="378"/>
    </location>
</feature>
<evidence type="ECO:0000313" key="8">
    <source>
        <dbReference type="EMBL" id="CAK0873537.1"/>
    </source>
</evidence>
<evidence type="ECO:0000256" key="4">
    <source>
        <dbReference type="ARBA" id="ARBA00023134"/>
    </source>
</evidence>
<dbReference type="PANTHER" id="PTHR32341:SF10">
    <property type="entry name" value="INTERFERON-INDUCIBLE GTPASE 5"/>
    <property type="match status" value="1"/>
</dbReference>
<feature type="domain" description="J" evidence="6">
    <location>
        <begin position="409"/>
        <end position="476"/>
    </location>
</feature>
<evidence type="ECO:0000256" key="5">
    <source>
        <dbReference type="SAM" id="MobiDB-lite"/>
    </source>
</evidence>
<evidence type="ECO:0000313" key="9">
    <source>
        <dbReference type="Proteomes" id="UP001189429"/>
    </source>
</evidence>
<dbReference type="PROSITE" id="PS51716">
    <property type="entry name" value="G_IRG"/>
    <property type="match status" value="1"/>
</dbReference>
<dbReference type="SUPFAM" id="SSF52540">
    <property type="entry name" value="P-loop containing nucleoside triphosphate hydrolases"/>
    <property type="match status" value="1"/>
</dbReference>
<sequence length="514" mass="54893">MGLVGALGVQPCRALAAAPLGGAAGGSGQRGDELPRRRCALAATAPRSWTAPRPPASGARPHGGVASATRLHLALCCAPALVAGRGAARVAAGSRLPCRPARRRGCRRYRVTAEDLPVPGFLQEARGQGSVAVAVTGGPGVGKSTWINTLRRLPSAHPDAALTGVNDARLGPQMYRLWKAVVAGEGATGSGPGAGAVALGNVVDVISSGPSDWQVRPPGGATERVDAARVRGVVVDCHLWDLPGAGTPGYPQEGYVPRMGLAHFDLVVIVTASRFTEPELLLATELRRLGVPFCLIRNKVDLDTEAELESLEDCGDEATEEWREMVEERTLDRIRRSFFHGQALEGLDSTTPVYCISSRLRLRDRFDFERLEEDMEAVVCGRSSFHGNTPRSGSAAADEAFLDEGGRPDPYKVLGVPFGAGPSQIRAVARKAFLTASKVYHPDKNGGRLLEEWSRAEEAYRLLKDPVARADYLRERFLSSFTLLLQGAVKFGFSLWRALLEATLQRDAAAGGRV</sequence>
<dbReference type="SMART" id="SM00271">
    <property type="entry name" value="DnaJ"/>
    <property type="match status" value="1"/>
</dbReference>
<dbReference type="SUPFAM" id="SSF46565">
    <property type="entry name" value="Chaperone J-domain"/>
    <property type="match status" value="1"/>
</dbReference>
<dbReference type="InterPro" id="IPR051515">
    <property type="entry name" value="IRG"/>
</dbReference>
<evidence type="ECO:0000256" key="1">
    <source>
        <dbReference type="ARBA" id="ARBA00005429"/>
    </source>
</evidence>
<evidence type="ECO:0000259" key="6">
    <source>
        <dbReference type="PROSITE" id="PS50076"/>
    </source>
</evidence>
<dbReference type="InterPro" id="IPR007743">
    <property type="entry name" value="Immunity-related_GTPase-like"/>
</dbReference>
<keyword evidence="3" id="KW-0378">Hydrolase</keyword>
<comment type="caution">
    <text evidence="8">The sequence shown here is derived from an EMBL/GenBank/DDBJ whole genome shotgun (WGS) entry which is preliminary data.</text>
</comment>
<dbReference type="PROSITE" id="PS50076">
    <property type="entry name" value="DNAJ_2"/>
    <property type="match status" value="1"/>
</dbReference>
<dbReference type="PANTHER" id="PTHR32341">
    <property type="entry name" value="INTERFERON-INDUCIBLE GTPASE"/>
    <property type="match status" value="1"/>
</dbReference>
<dbReference type="Pfam" id="PF05049">
    <property type="entry name" value="IIGP"/>
    <property type="match status" value="1"/>
</dbReference>
<dbReference type="InterPro" id="IPR036869">
    <property type="entry name" value="J_dom_sf"/>
</dbReference>
<proteinExistence type="inferred from homology"/>
<dbReference type="InterPro" id="IPR030385">
    <property type="entry name" value="G_IRG_dom"/>
</dbReference>
<dbReference type="Gene3D" id="1.10.287.110">
    <property type="entry name" value="DnaJ domain"/>
    <property type="match status" value="1"/>
</dbReference>
<keyword evidence="9" id="KW-1185">Reference proteome</keyword>
<name>A0ABN9VJU2_9DINO</name>
<dbReference type="CDD" id="cd06257">
    <property type="entry name" value="DnaJ"/>
    <property type="match status" value="1"/>
</dbReference>
<comment type="similarity">
    <text evidence="1">Belongs to the TRAFAC class dynamin-like GTPase superfamily. IRG family.</text>
</comment>
<protein>
    <recommendedName>
        <fullName evidence="10">J domain-containing protein</fullName>
    </recommendedName>
</protein>
<keyword evidence="2" id="KW-0547">Nucleotide-binding</keyword>
<feature type="region of interest" description="Disordered" evidence="5">
    <location>
        <begin position="44"/>
        <end position="63"/>
    </location>
</feature>
<accession>A0ABN9VJU2</accession>
<reference evidence="8" key="1">
    <citation type="submission" date="2023-10" db="EMBL/GenBank/DDBJ databases">
        <authorList>
            <person name="Chen Y."/>
            <person name="Shah S."/>
            <person name="Dougan E. K."/>
            <person name="Thang M."/>
            <person name="Chan C."/>
        </authorList>
    </citation>
    <scope>NUCLEOTIDE SEQUENCE [LARGE SCALE GENOMIC DNA]</scope>
</reference>
<evidence type="ECO:0000256" key="3">
    <source>
        <dbReference type="ARBA" id="ARBA00022801"/>
    </source>
</evidence>